<accession>A0A915IRP0</accession>
<proteinExistence type="predicted"/>
<protein>
    <submittedName>
        <fullName evidence="3">Uncharacterized protein</fullName>
    </submittedName>
</protein>
<name>A0A915IRP0_ROMCU</name>
<feature type="region of interest" description="Disordered" evidence="1">
    <location>
        <begin position="1"/>
        <end position="20"/>
    </location>
</feature>
<dbReference type="AlphaFoldDB" id="A0A915IRP0"/>
<sequence>MYEVKFGLPNSGHEGVQQPRKPGKLLTRIGAWNVRALFQCARRAQLLKEFDCYWIEILGISEVCWTNSGRMISNGKTITYLGHSSEHQNGVAIILSQAAAALV</sequence>
<dbReference type="Proteomes" id="UP000887565">
    <property type="component" value="Unplaced"/>
</dbReference>
<evidence type="ECO:0000313" key="2">
    <source>
        <dbReference type="Proteomes" id="UP000887565"/>
    </source>
</evidence>
<dbReference type="WBParaSite" id="nRc.2.0.1.t16868-RA">
    <property type="protein sequence ID" value="nRc.2.0.1.t16868-RA"/>
    <property type="gene ID" value="nRc.2.0.1.g16868"/>
</dbReference>
<organism evidence="2 3">
    <name type="scientific">Romanomermis culicivorax</name>
    <name type="common">Nematode worm</name>
    <dbReference type="NCBI Taxonomy" id="13658"/>
    <lineage>
        <taxon>Eukaryota</taxon>
        <taxon>Metazoa</taxon>
        <taxon>Ecdysozoa</taxon>
        <taxon>Nematoda</taxon>
        <taxon>Enoplea</taxon>
        <taxon>Dorylaimia</taxon>
        <taxon>Mermithida</taxon>
        <taxon>Mermithoidea</taxon>
        <taxon>Mermithidae</taxon>
        <taxon>Romanomermis</taxon>
    </lineage>
</organism>
<evidence type="ECO:0000256" key="1">
    <source>
        <dbReference type="SAM" id="MobiDB-lite"/>
    </source>
</evidence>
<keyword evidence="2" id="KW-1185">Reference proteome</keyword>
<evidence type="ECO:0000313" key="3">
    <source>
        <dbReference type="WBParaSite" id="nRc.2.0.1.t16868-RA"/>
    </source>
</evidence>
<dbReference type="OMA" id="DENPLMI"/>
<reference evidence="3" key="1">
    <citation type="submission" date="2022-11" db="UniProtKB">
        <authorList>
            <consortium name="WormBaseParasite"/>
        </authorList>
    </citation>
    <scope>IDENTIFICATION</scope>
</reference>